<dbReference type="PROSITE" id="PS50157">
    <property type="entry name" value="ZINC_FINGER_C2H2_2"/>
    <property type="match status" value="1"/>
</dbReference>
<dbReference type="GO" id="GO:0003700">
    <property type="term" value="F:DNA-binding transcription factor activity"/>
    <property type="evidence" value="ECO:0007669"/>
    <property type="project" value="TreeGrafter"/>
</dbReference>
<dbReference type="GO" id="GO:0008270">
    <property type="term" value="F:zinc ion binding"/>
    <property type="evidence" value="ECO:0007669"/>
    <property type="project" value="UniProtKB-KW"/>
</dbReference>
<keyword evidence="11" id="KW-1185">Reference proteome</keyword>
<keyword evidence="7" id="KW-0804">Transcription</keyword>
<accession>A0A394DD97</accession>
<evidence type="ECO:0000256" key="1">
    <source>
        <dbReference type="ARBA" id="ARBA00022723"/>
    </source>
</evidence>
<keyword evidence="3 8" id="KW-0863">Zinc-finger</keyword>
<dbReference type="PANTHER" id="PTHR10593:SF167">
    <property type="entry name" value="F-BOX ASSOCIATED PROTEIN"/>
    <property type="match status" value="1"/>
</dbReference>
<dbReference type="SUPFAM" id="SSF57667">
    <property type="entry name" value="beta-beta-alpha zinc fingers"/>
    <property type="match status" value="1"/>
</dbReference>
<keyword evidence="5" id="KW-0805">Transcription regulation</keyword>
<evidence type="ECO:0000256" key="4">
    <source>
        <dbReference type="ARBA" id="ARBA00022833"/>
    </source>
</evidence>
<evidence type="ECO:0000256" key="8">
    <source>
        <dbReference type="PROSITE-ProRule" id="PRU00042"/>
    </source>
</evidence>
<dbReference type="Gramene" id="OIW21003">
    <property type="protein sequence ID" value="OIW21003"/>
    <property type="gene ID" value="TanjilG_27348"/>
</dbReference>
<dbReference type="Gene3D" id="3.30.160.60">
    <property type="entry name" value="Classic Zinc Finger"/>
    <property type="match status" value="1"/>
</dbReference>
<dbReference type="PROSITE" id="PS00028">
    <property type="entry name" value="ZINC_FINGER_C2H2_1"/>
    <property type="match status" value="1"/>
</dbReference>
<reference evidence="10 11" key="1">
    <citation type="journal article" date="2017" name="Plant Biotechnol. J.">
        <title>A comprehensive draft genome sequence for lupin (Lupinus angustifolius), an emerging health food: insights into plant-microbe interactions and legume evolution.</title>
        <authorList>
            <person name="Hane J.K."/>
            <person name="Ming Y."/>
            <person name="Kamphuis L.G."/>
            <person name="Nelson M.N."/>
            <person name="Garg G."/>
            <person name="Atkins C.A."/>
            <person name="Bayer P.E."/>
            <person name="Bravo A."/>
            <person name="Bringans S."/>
            <person name="Cannon S."/>
            <person name="Edwards D."/>
            <person name="Foley R."/>
            <person name="Gao L.L."/>
            <person name="Harrison M.J."/>
            <person name="Huang W."/>
            <person name="Hurgobin B."/>
            <person name="Li S."/>
            <person name="Liu C.W."/>
            <person name="McGrath A."/>
            <person name="Morahan G."/>
            <person name="Murray J."/>
            <person name="Weller J."/>
            <person name="Jian J."/>
            <person name="Singh K.B."/>
        </authorList>
    </citation>
    <scope>NUCLEOTIDE SEQUENCE [LARGE SCALE GENOMIC DNA]</scope>
    <source>
        <strain evidence="11">cv. Tanjil</strain>
        <tissue evidence="10">Whole plant</tissue>
    </source>
</reference>
<evidence type="ECO:0000256" key="3">
    <source>
        <dbReference type="ARBA" id="ARBA00022771"/>
    </source>
</evidence>
<dbReference type="InterPro" id="IPR055185">
    <property type="entry name" value="C2CH-4th_BIRD-IDD"/>
</dbReference>
<comment type="caution">
    <text evidence="10">The sequence shown here is derived from an EMBL/GenBank/DDBJ whole genome shotgun (WGS) entry which is preliminary data.</text>
</comment>
<keyword evidence="4" id="KW-0862">Zinc</keyword>
<gene>
    <name evidence="10" type="ORF">TanjilG_27348</name>
</gene>
<keyword evidence="2" id="KW-0677">Repeat</keyword>
<sequence>MNDGEISHDPEAEVIALSPKTLMATNRFVCEICLKGFQRDQNLQLHRRGHNLPWKLKQRTSKEVRKRVYVCPEKTCVHNHPSRALGDLTGIKKHFCRKHGEKKWKCEKCSKRYAVQSDWKAHSKTCGTREYKCDCGTIFSRRDSFITHRAFCEALAEETARVNAGSNINNSLGGNIGYNLMQTSLLPSMATHISSFLKPISNTEEPNIQTSRALSLWMGQKSQAHETLVNDNLHETHQLGCPISQGGTLYCSQNPFVSCSNPIPSNYQLNWVFDNKFSSNGNQYLTSTTTSLPLGNNIIKDTTNQLVSVPSLYSSQHQSLQTTSTNMSATALLQKAAQIGATSSTESSFLGNFGLKCRNGEVQDVNKFCGMYGSSSLFTSLGSEEGNYAGDLSEMPLTKRRHIQSEESAARGQTRDFLGVGVQTICHPSSINRWI</sequence>
<keyword evidence="6" id="KW-0238">DNA-binding</keyword>
<dbReference type="STRING" id="3871.A0A394DD97"/>
<evidence type="ECO:0000256" key="5">
    <source>
        <dbReference type="ARBA" id="ARBA00023015"/>
    </source>
</evidence>
<dbReference type="FunFam" id="3.30.160.60:FF:000554">
    <property type="entry name" value="protein indeterminate-domain 12-like"/>
    <property type="match status" value="1"/>
</dbReference>
<dbReference type="Pfam" id="PF22992">
    <property type="entry name" value="C2CH-4th_BIRD-IDD"/>
    <property type="match status" value="1"/>
</dbReference>
<evidence type="ECO:0000256" key="2">
    <source>
        <dbReference type="ARBA" id="ARBA00022737"/>
    </source>
</evidence>
<dbReference type="PANTHER" id="PTHR10593">
    <property type="entry name" value="SERINE/THREONINE-PROTEIN KINASE RIO"/>
    <property type="match status" value="1"/>
</dbReference>
<dbReference type="FunFam" id="3.30.160.60:FF:000131">
    <property type="entry name" value="protein indeterminate-domain 5, chloroplastic-like"/>
    <property type="match status" value="1"/>
</dbReference>
<dbReference type="Pfam" id="PF22996">
    <property type="entry name" value="C2H2-2nd_BIRD-IDD"/>
    <property type="match status" value="1"/>
</dbReference>
<dbReference type="GO" id="GO:0005634">
    <property type="term" value="C:nucleus"/>
    <property type="evidence" value="ECO:0007669"/>
    <property type="project" value="TreeGrafter"/>
</dbReference>
<evidence type="ECO:0000313" key="10">
    <source>
        <dbReference type="EMBL" id="OIW21003.1"/>
    </source>
</evidence>
<evidence type="ECO:0000259" key="9">
    <source>
        <dbReference type="PROSITE" id="PS50157"/>
    </source>
</evidence>
<dbReference type="InterPro" id="IPR036236">
    <property type="entry name" value="Znf_C2H2_sf"/>
</dbReference>
<dbReference type="Pfam" id="PF22995">
    <property type="entry name" value="C2CH-3rd_BIRD-IDD"/>
    <property type="match status" value="1"/>
</dbReference>
<dbReference type="InterPro" id="IPR031140">
    <property type="entry name" value="IDD1-16"/>
</dbReference>
<dbReference type="EMBL" id="MLAU01017694">
    <property type="protein sequence ID" value="OIW21003.1"/>
    <property type="molecule type" value="Genomic_DNA"/>
</dbReference>
<dbReference type="InterPro" id="IPR055187">
    <property type="entry name" value="C2CH-3rd_BIRD-IDD"/>
</dbReference>
<protein>
    <recommendedName>
        <fullName evidence="9">C2H2-type domain-containing protein</fullName>
    </recommendedName>
</protein>
<evidence type="ECO:0000313" key="11">
    <source>
        <dbReference type="Proteomes" id="UP000188354"/>
    </source>
</evidence>
<organism evidence="10 11">
    <name type="scientific">Lupinus angustifolius</name>
    <name type="common">Narrow-leaved blue lupine</name>
    <dbReference type="NCBI Taxonomy" id="3871"/>
    <lineage>
        <taxon>Eukaryota</taxon>
        <taxon>Viridiplantae</taxon>
        <taxon>Streptophyta</taxon>
        <taxon>Embryophyta</taxon>
        <taxon>Tracheophyta</taxon>
        <taxon>Spermatophyta</taxon>
        <taxon>Magnoliopsida</taxon>
        <taxon>eudicotyledons</taxon>
        <taxon>Gunneridae</taxon>
        <taxon>Pentapetalae</taxon>
        <taxon>rosids</taxon>
        <taxon>fabids</taxon>
        <taxon>Fabales</taxon>
        <taxon>Fabaceae</taxon>
        <taxon>Papilionoideae</taxon>
        <taxon>50 kb inversion clade</taxon>
        <taxon>genistoids sensu lato</taxon>
        <taxon>core genistoids</taxon>
        <taxon>Genisteae</taxon>
        <taxon>Lupinus</taxon>
    </lineage>
</organism>
<feature type="domain" description="C2H2-type" evidence="9">
    <location>
        <begin position="28"/>
        <end position="50"/>
    </location>
</feature>
<dbReference type="AlphaFoldDB" id="A0A394DD97"/>
<proteinExistence type="predicted"/>
<evidence type="ECO:0000256" key="6">
    <source>
        <dbReference type="ARBA" id="ARBA00023125"/>
    </source>
</evidence>
<dbReference type="GO" id="GO:0003677">
    <property type="term" value="F:DNA binding"/>
    <property type="evidence" value="ECO:0007669"/>
    <property type="project" value="UniProtKB-KW"/>
</dbReference>
<name>A0A394DD97_LUPAN</name>
<dbReference type="InterPro" id="IPR055186">
    <property type="entry name" value="C2H2-2nd_BIRD-IDD"/>
</dbReference>
<dbReference type="InterPro" id="IPR013087">
    <property type="entry name" value="Znf_C2H2_type"/>
</dbReference>
<dbReference type="Proteomes" id="UP000188354">
    <property type="component" value="Unassembled WGS sequence"/>
</dbReference>
<evidence type="ECO:0000256" key="7">
    <source>
        <dbReference type="ARBA" id="ARBA00023163"/>
    </source>
</evidence>
<keyword evidence="1" id="KW-0479">Metal-binding</keyword>